<dbReference type="GO" id="GO:0015833">
    <property type="term" value="P:peptide transport"/>
    <property type="evidence" value="ECO:0007669"/>
    <property type="project" value="TreeGrafter"/>
</dbReference>
<keyword evidence="2" id="KW-0813">Transport</keyword>
<dbReference type="GO" id="GO:0030288">
    <property type="term" value="C:outer membrane-bounded periplasmic space"/>
    <property type="evidence" value="ECO:0007669"/>
    <property type="project" value="UniProtKB-ARBA"/>
</dbReference>
<comment type="caution">
    <text evidence="6">The sequence shown here is derived from an EMBL/GenBank/DDBJ whole genome shotgun (WGS) entry which is preliminary data.</text>
</comment>
<evidence type="ECO:0000256" key="4">
    <source>
        <dbReference type="SAM" id="SignalP"/>
    </source>
</evidence>
<keyword evidence="7" id="KW-1185">Reference proteome</keyword>
<dbReference type="Pfam" id="PF00496">
    <property type="entry name" value="SBP_bac_5"/>
    <property type="match status" value="1"/>
</dbReference>
<proteinExistence type="inferred from homology"/>
<evidence type="ECO:0000313" key="6">
    <source>
        <dbReference type="EMBL" id="RFU93804.1"/>
    </source>
</evidence>
<dbReference type="Proteomes" id="UP000264002">
    <property type="component" value="Unassembled WGS sequence"/>
</dbReference>
<dbReference type="AlphaFoldDB" id="A0A372MDG9"/>
<dbReference type="InterPro" id="IPR023765">
    <property type="entry name" value="SBP_5_CS"/>
</dbReference>
<dbReference type="Gene3D" id="3.90.76.10">
    <property type="entry name" value="Dipeptide-binding Protein, Domain 1"/>
    <property type="match status" value="1"/>
</dbReference>
<feature type="chain" id="PRO_5016671269" description="Solute-binding protein family 5 domain-containing protein" evidence="4">
    <location>
        <begin position="25"/>
        <end position="515"/>
    </location>
</feature>
<reference evidence="7" key="1">
    <citation type="submission" date="2018-08" db="EMBL/GenBank/DDBJ databases">
        <authorList>
            <person name="Grouzdev D.S."/>
            <person name="Krutkina M.S."/>
        </authorList>
    </citation>
    <scope>NUCLEOTIDE SEQUENCE [LARGE SCALE GENOMIC DNA]</scope>
    <source>
        <strain evidence="7">4-11</strain>
    </source>
</reference>
<gene>
    <name evidence="6" type="ORF">DYP60_12875</name>
</gene>
<name>A0A372MDG9_9SPIR</name>
<feature type="domain" description="Solute-binding protein family 5" evidence="5">
    <location>
        <begin position="80"/>
        <end position="434"/>
    </location>
</feature>
<dbReference type="RefSeq" id="WP_117331423.1">
    <property type="nucleotide sequence ID" value="NZ_QUWK01000018.1"/>
</dbReference>
<evidence type="ECO:0000259" key="5">
    <source>
        <dbReference type="Pfam" id="PF00496"/>
    </source>
</evidence>
<accession>A0A372MDG9</accession>
<keyword evidence="3 4" id="KW-0732">Signal</keyword>
<dbReference type="SUPFAM" id="SSF53850">
    <property type="entry name" value="Periplasmic binding protein-like II"/>
    <property type="match status" value="1"/>
</dbReference>
<feature type="signal peptide" evidence="4">
    <location>
        <begin position="1"/>
        <end position="24"/>
    </location>
</feature>
<dbReference type="GO" id="GO:1904680">
    <property type="term" value="F:peptide transmembrane transporter activity"/>
    <property type="evidence" value="ECO:0007669"/>
    <property type="project" value="TreeGrafter"/>
</dbReference>
<organism evidence="6 7">
    <name type="scientific">Sphaerochaeta halotolerans</name>
    <dbReference type="NCBI Taxonomy" id="2293840"/>
    <lineage>
        <taxon>Bacteria</taxon>
        <taxon>Pseudomonadati</taxon>
        <taxon>Spirochaetota</taxon>
        <taxon>Spirochaetia</taxon>
        <taxon>Spirochaetales</taxon>
        <taxon>Sphaerochaetaceae</taxon>
        <taxon>Sphaerochaeta</taxon>
    </lineage>
</organism>
<dbReference type="GO" id="GO:0043190">
    <property type="term" value="C:ATP-binding cassette (ABC) transporter complex"/>
    <property type="evidence" value="ECO:0007669"/>
    <property type="project" value="InterPro"/>
</dbReference>
<dbReference type="PANTHER" id="PTHR30290">
    <property type="entry name" value="PERIPLASMIC BINDING COMPONENT OF ABC TRANSPORTER"/>
    <property type="match status" value="1"/>
</dbReference>
<dbReference type="InterPro" id="IPR030678">
    <property type="entry name" value="Peptide/Ni-bd"/>
</dbReference>
<evidence type="ECO:0000256" key="2">
    <source>
        <dbReference type="ARBA" id="ARBA00022448"/>
    </source>
</evidence>
<protein>
    <recommendedName>
        <fullName evidence="5">Solute-binding protein family 5 domain-containing protein</fullName>
    </recommendedName>
</protein>
<dbReference type="InterPro" id="IPR039424">
    <property type="entry name" value="SBP_5"/>
</dbReference>
<evidence type="ECO:0000256" key="1">
    <source>
        <dbReference type="ARBA" id="ARBA00005695"/>
    </source>
</evidence>
<evidence type="ECO:0000313" key="7">
    <source>
        <dbReference type="Proteomes" id="UP000264002"/>
    </source>
</evidence>
<comment type="similarity">
    <text evidence="1">Belongs to the bacterial solute-binding protein 5 family.</text>
</comment>
<dbReference type="PANTHER" id="PTHR30290:SF9">
    <property type="entry name" value="OLIGOPEPTIDE-BINDING PROTEIN APPA"/>
    <property type="match status" value="1"/>
</dbReference>
<dbReference type="InterPro" id="IPR000914">
    <property type="entry name" value="SBP_5_dom"/>
</dbReference>
<evidence type="ECO:0000256" key="3">
    <source>
        <dbReference type="ARBA" id="ARBA00022729"/>
    </source>
</evidence>
<dbReference type="PIRSF" id="PIRSF002741">
    <property type="entry name" value="MppA"/>
    <property type="match status" value="1"/>
</dbReference>
<reference evidence="6 7" key="2">
    <citation type="submission" date="2018-09" db="EMBL/GenBank/DDBJ databases">
        <title>Genome of Sphaerochaeta halotolerans strain 4-11.</title>
        <authorList>
            <person name="Nazina T.N."/>
            <person name="Sokolova D.S."/>
        </authorList>
    </citation>
    <scope>NUCLEOTIDE SEQUENCE [LARGE SCALE GENOMIC DNA]</scope>
    <source>
        <strain evidence="6 7">4-11</strain>
    </source>
</reference>
<dbReference type="Gene3D" id="3.10.105.10">
    <property type="entry name" value="Dipeptide-binding Protein, Domain 3"/>
    <property type="match status" value="1"/>
</dbReference>
<sequence length="515" mass="56554">MKKRNLFLVCAVALLVLAMSSAFAAGVKEEAPAAQKSSTLTIGVSQEAVGLDPHIVTAFSSMRRIDLLYNRLVRLNENMEVVPDLAESWEIPDNLTYIFHLKKGVKFHNGREMVADDVKYSLERVLDPTTAAPGRSYIATIDTIEVLDDYTVKITLSSPLASLLDALTSNNISIVPREVVEENGNLQRVVCGTGPYMLEEWVVDNSMTLVKNPEYFESGLPKTEKVIFRVIPEEASLLAGIKSGNLDIATINDGATIRQASADKSVVVMSKPGMNVRVFSFNNQKAPFDDIRVRQAIALAIDRNEILTMAEYGMGAATGPIPISAKAWAIPPEQLPLGKTDYAKAKQLLADAGYPNGLSFDIVCSSTYEGGLAVAQVIQDQLKNIGVEANLDVVEWGNYIDRWVKRDFSTMVELRGGSSEPDRFLYRSLHSTGGVNNFMYADKETDRLLDLGREQTVVAERKATYDKVQEVLATNVPLVFLYSPNENQVTSPAVEGFKLVGNGSLFYVTHAEVTK</sequence>
<dbReference type="PROSITE" id="PS01040">
    <property type="entry name" value="SBP_BACTERIAL_5"/>
    <property type="match status" value="1"/>
</dbReference>
<dbReference type="EMBL" id="QUWK01000018">
    <property type="protein sequence ID" value="RFU93804.1"/>
    <property type="molecule type" value="Genomic_DNA"/>
</dbReference>
<dbReference type="Gene3D" id="3.40.190.10">
    <property type="entry name" value="Periplasmic binding protein-like II"/>
    <property type="match status" value="1"/>
</dbReference>